<dbReference type="PANTHER" id="PTHR30026:SF20">
    <property type="entry name" value="OUTER MEMBRANE PROTEIN TOLC"/>
    <property type="match status" value="1"/>
</dbReference>
<dbReference type="PANTHER" id="PTHR30026">
    <property type="entry name" value="OUTER MEMBRANE PROTEIN TOLC"/>
    <property type="match status" value="1"/>
</dbReference>
<comment type="subcellular location">
    <subcellularLocation>
        <location evidence="1">Cell outer membrane</location>
    </subcellularLocation>
</comment>
<keyword evidence="6" id="KW-0472">Membrane</keyword>
<keyword evidence="5" id="KW-0812">Transmembrane</keyword>
<evidence type="ECO:0000256" key="7">
    <source>
        <dbReference type="ARBA" id="ARBA00023237"/>
    </source>
</evidence>
<feature type="chain" id="PRO_5045445287" evidence="8">
    <location>
        <begin position="28"/>
        <end position="453"/>
    </location>
</feature>
<evidence type="ECO:0000256" key="6">
    <source>
        <dbReference type="ARBA" id="ARBA00023136"/>
    </source>
</evidence>
<keyword evidence="7" id="KW-0998">Cell outer membrane</keyword>
<evidence type="ECO:0000313" key="9">
    <source>
        <dbReference type="EMBL" id="MCF1715873.1"/>
    </source>
</evidence>
<evidence type="ECO:0000256" key="1">
    <source>
        <dbReference type="ARBA" id="ARBA00004442"/>
    </source>
</evidence>
<keyword evidence="10" id="KW-1185">Reference proteome</keyword>
<comment type="caution">
    <text evidence="9">The sequence shown here is derived from an EMBL/GenBank/DDBJ whole genome shotgun (WGS) entry which is preliminary data.</text>
</comment>
<evidence type="ECO:0000256" key="3">
    <source>
        <dbReference type="ARBA" id="ARBA00022448"/>
    </source>
</evidence>
<accession>A0ABS9BJJ6</accession>
<dbReference type="Proteomes" id="UP001200145">
    <property type="component" value="Unassembled WGS sequence"/>
</dbReference>
<proteinExistence type="inferred from homology"/>
<dbReference type="InterPro" id="IPR003423">
    <property type="entry name" value="OMP_efflux"/>
</dbReference>
<keyword evidence="4" id="KW-1134">Transmembrane beta strand</keyword>
<dbReference type="EMBL" id="JAKEVY010000003">
    <property type="protein sequence ID" value="MCF1715873.1"/>
    <property type="molecule type" value="Genomic_DNA"/>
</dbReference>
<sequence length="453" mass="51371">MNKQTLWRFLSVGLLLILISSSLDSYAQEGRKTEALSIQEAVAYAKQHSYQVKKVLEDIRIQQQVNREVTASALPQVNGSFNLIDNIKLPVSLVPGEFFGGAPGTFIPVQFGVQYSSTTGAELNQILFDGQVFVGLQARNAAMEFARKNAEITEVSIAVNVHKVYYQLLIGEQQLELFHDNIERFEKLYHDTREIYKNGFAEQLDVDKVNVTLTNLRTDSLKLKTQINNGYLGLKMLLGMPLTDSLVLTDKLSDDLIKENLLDSAYSVNDRREFQLLQIGKELNDYNVKRYKLMALPTVSVFGNYFTNAQRNEFDFFKSGGRWFQQSTLGLRINVPIFDGNRRRALLEQARSAVRKTEYDMELLKLSIENDVASARNRYRASVLAVDAQMENVELAERVYDQTKKKYEQGLGSNTEINAAQTELRTAQTNLFTALYEAALAKVDYLTAIGKIY</sequence>
<dbReference type="Gene3D" id="1.20.1600.10">
    <property type="entry name" value="Outer membrane efflux proteins (OEP)"/>
    <property type="match status" value="1"/>
</dbReference>
<dbReference type="RefSeq" id="WP_234866821.1">
    <property type="nucleotide sequence ID" value="NZ_JAKEVY010000003.1"/>
</dbReference>
<evidence type="ECO:0000256" key="8">
    <source>
        <dbReference type="SAM" id="SignalP"/>
    </source>
</evidence>
<evidence type="ECO:0000256" key="2">
    <source>
        <dbReference type="ARBA" id="ARBA00007613"/>
    </source>
</evidence>
<evidence type="ECO:0000256" key="5">
    <source>
        <dbReference type="ARBA" id="ARBA00022692"/>
    </source>
</evidence>
<dbReference type="InterPro" id="IPR051906">
    <property type="entry name" value="TolC-like"/>
</dbReference>
<keyword evidence="8" id="KW-0732">Signal</keyword>
<reference evidence="9 10" key="1">
    <citation type="submission" date="2022-01" db="EMBL/GenBank/DDBJ databases">
        <title>Flavihumibacter sp. nov., isolated from sediment of a river.</title>
        <authorList>
            <person name="Liu H."/>
        </authorList>
    </citation>
    <scope>NUCLEOTIDE SEQUENCE [LARGE SCALE GENOMIC DNA]</scope>
    <source>
        <strain evidence="9 10">RY-1</strain>
    </source>
</reference>
<feature type="signal peptide" evidence="8">
    <location>
        <begin position="1"/>
        <end position="27"/>
    </location>
</feature>
<name>A0ABS9BJJ6_9BACT</name>
<evidence type="ECO:0000256" key="4">
    <source>
        <dbReference type="ARBA" id="ARBA00022452"/>
    </source>
</evidence>
<comment type="similarity">
    <text evidence="2">Belongs to the outer membrane factor (OMF) (TC 1.B.17) family.</text>
</comment>
<evidence type="ECO:0000313" key="10">
    <source>
        <dbReference type="Proteomes" id="UP001200145"/>
    </source>
</evidence>
<organism evidence="9 10">
    <name type="scientific">Flavihumibacter fluminis</name>
    <dbReference type="NCBI Taxonomy" id="2909236"/>
    <lineage>
        <taxon>Bacteria</taxon>
        <taxon>Pseudomonadati</taxon>
        <taxon>Bacteroidota</taxon>
        <taxon>Chitinophagia</taxon>
        <taxon>Chitinophagales</taxon>
        <taxon>Chitinophagaceae</taxon>
        <taxon>Flavihumibacter</taxon>
    </lineage>
</organism>
<protein>
    <submittedName>
        <fullName evidence="9">TolC family protein</fullName>
    </submittedName>
</protein>
<gene>
    <name evidence="9" type="ORF">L0U88_14635</name>
</gene>
<dbReference type="SUPFAM" id="SSF56954">
    <property type="entry name" value="Outer membrane efflux proteins (OEP)"/>
    <property type="match status" value="1"/>
</dbReference>
<keyword evidence="3" id="KW-0813">Transport</keyword>
<dbReference type="Pfam" id="PF02321">
    <property type="entry name" value="OEP"/>
    <property type="match status" value="2"/>
</dbReference>